<evidence type="ECO:0000259" key="8">
    <source>
        <dbReference type="SMART" id="SM00479"/>
    </source>
</evidence>
<feature type="region of interest" description="Disordered" evidence="7">
    <location>
        <begin position="203"/>
        <end position="253"/>
    </location>
</feature>
<name>A0AAW1SJM9_9CHLO</name>
<gene>
    <name evidence="9" type="ORF">WJX81_006260</name>
</gene>
<evidence type="ECO:0000256" key="7">
    <source>
        <dbReference type="SAM" id="MobiDB-lite"/>
    </source>
</evidence>
<keyword evidence="10" id="KW-1185">Reference proteome</keyword>
<comment type="caution">
    <text evidence="9">The sequence shown here is derived from an EMBL/GenBank/DDBJ whole genome shotgun (WGS) entry which is preliminary data.</text>
</comment>
<evidence type="ECO:0000256" key="6">
    <source>
        <dbReference type="ARBA" id="ARBA00023242"/>
    </source>
</evidence>
<evidence type="ECO:0000313" key="9">
    <source>
        <dbReference type="EMBL" id="KAK9846542.1"/>
    </source>
</evidence>
<comment type="similarity">
    <text evidence="2">Belongs to the REXO1/REXO3 family.</text>
</comment>
<dbReference type="InterPro" id="IPR047021">
    <property type="entry name" value="REXO1/3/4-like"/>
</dbReference>
<organism evidence="9 10">
    <name type="scientific">Elliptochloris bilobata</name>
    <dbReference type="NCBI Taxonomy" id="381761"/>
    <lineage>
        <taxon>Eukaryota</taxon>
        <taxon>Viridiplantae</taxon>
        <taxon>Chlorophyta</taxon>
        <taxon>core chlorophytes</taxon>
        <taxon>Trebouxiophyceae</taxon>
        <taxon>Trebouxiophyceae incertae sedis</taxon>
        <taxon>Elliptochloris clade</taxon>
        <taxon>Elliptochloris</taxon>
    </lineage>
</organism>
<dbReference type="FunFam" id="3.30.420.10:FF:000019">
    <property type="entry name" value="RNA exonuclease NEF-sp"/>
    <property type="match status" value="1"/>
</dbReference>
<comment type="subcellular location">
    <subcellularLocation>
        <location evidence="1">Nucleus</location>
    </subcellularLocation>
</comment>
<keyword evidence="5" id="KW-0269">Exonuclease</keyword>
<dbReference type="SMART" id="SM00479">
    <property type="entry name" value="EXOIII"/>
    <property type="match status" value="1"/>
</dbReference>
<evidence type="ECO:0000256" key="2">
    <source>
        <dbReference type="ARBA" id="ARBA00006357"/>
    </source>
</evidence>
<dbReference type="EMBL" id="JALJOU010000001">
    <property type="protein sequence ID" value="KAK9846542.1"/>
    <property type="molecule type" value="Genomic_DNA"/>
</dbReference>
<keyword evidence="4" id="KW-0378">Hydrolase</keyword>
<proteinExistence type="inferred from homology"/>
<dbReference type="SUPFAM" id="SSF53098">
    <property type="entry name" value="Ribonuclease H-like"/>
    <property type="match status" value="1"/>
</dbReference>
<evidence type="ECO:0000256" key="5">
    <source>
        <dbReference type="ARBA" id="ARBA00022839"/>
    </source>
</evidence>
<reference evidence="9 10" key="1">
    <citation type="journal article" date="2024" name="Nat. Commun.">
        <title>Phylogenomics reveals the evolutionary origins of lichenization in chlorophyte algae.</title>
        <authorList>
            <person name="Puginier C."/>
            <person name="Libourel C."/>
            <person name="Otte J."/>
            <person name="Skaloud P."/>
            <person name="Haon M."/>
            <person name="Grisel S."/>
            <person name="Petersen M."/>
            <person name="Berrin J.G."/>
            <person name="Delaux P.M."/>
            <person name="Dal Grande F."/>
            <person name="Keller J."/>
        </authorList>
    </citation>
    <scope>NUCLEOTIDE SEQUENCE [LARGE SCALE GENOMIC DNA]</scope>
    <source>
        <strain evidence="9 10">SAG 245.80</strain>
    </source>
</reference>
<dbReference type="InterPro" id="IPR013520">
    <property type="entry name" value="Ribonucl_H"/>
</dbReference>
<dbReference type="InterPro" id="IPR036397">
    <property type="entry name" value="RNaseH_sf"/>
</dbReference>
<dbReference type="GO" id="GO:0004527">
    <property type="term" value="F:exonuclease activity"/>
    <property type="evidence" value="ECO:0007669"/>
    <property type="project" value="UniProtKB-KW"/>
</dbReference>
<sequence length="649" mass="69882">MAAAQELEEGEIAEDADVGVCMAAANETAEARLQAGPASGAGKKAKKKRKQAAAALAAAGGLQPAAKKERQAPAAAGFYDVYGQDARASVQPANPAACLRMQDVQGLVMWVLADGANPRWVFVKNKPLVRQVVVVAVPGLSEQLVRSSQELMPTARDSLGRPLVMLARNPTVRQTASVAALFTVPHTKARKKYLEELANGMDFDVPKPSANPTETPPGSAAGRKAAKEAASGGTRNHDADGRRKRGPLPPGHYAASRAQLEANEFPLLRRGPGGVGAPEVPEGFVATQPSGAAPAEDPEEERLVALDCEMCITEAGFEVTRITLVSEAGEVLMDELVKPDRPITDYNTRYSGITAEMMADVQTRLPQARARLAELLPAEALLVGHALQNDLAALKLVHGRVIDTALLYPHPRGSPYRSALRVIAERFLKRQIQAGSHDSVDDARAAMDLALLKIRRGPAFGTGALGELQGDRLVDRLAAAGRRCMLVDRQDMLSRHVTGSAGAVVCVDDDECADKAAREARAATPANFLWTQFREVAQAVDARGMFRRAEAAATAAERSEDEAYERIREALRATDMRLARLHDALQPNALLLVLGCQGDTFEVRRLQEQKWRCQQKLDGLPPWSVKDEERLMQAVNAATRAMLCCAVKR</sequence>
<evidence type="ECO:0000313" key="10">
    <source>
        <dbReference type="Proteomes" id="UP001445335"/>
    </source>
</evidence>
<dbReference type="GO" id="GO:0003676">
    <property type="term" value="F:nucleic acid binding"/>
    <property type="evidence" value="ECO:0007669"/>
    <property type="project" value="InterPro"/>
</dbReference>
<dbReference type="GO" id="GO:0005634">
    <property type="term" value="C:nucleus"/>
    <property type="evidence" value="ECO:0007669"/>
    <property type="project" value="UniProtKB-SubCell"/>
</dbReference>
<evidence type="ECO:0000256" key="3">
    <source>
        <dbReference type="ARBA" id="ARBA00022722"/>
    </source>
</evidence>
<evidence type="ECO:0000256" key="4">
    <source>
        <dbReference type="ARBA" id="ARBA00022801"/>
    </source>
</evidence>
<keyword evidence="3" id="KW-0540">Nuclease</keyword>
<dbReference type="Gene3D" id="3.30.420.10">
    <property type="entry name" value="Ribonuclease H-like superfamily/Ribonuclease H"/>
    <property type="match status" value="1"/>
</dbReference>
<feature type="compositionally biased region" description="Low complexity" evidence="7">
    <location>
        <begin position="218"/>
        <end position="233"/>
    </location>
</feature>
<dbReference type="Proteomes" id="UP001445335">
    <property type="component" value="Unassembled WGS sequence"/>
</dbReference>
<dbReference type="InterPro" id="IPR034922">
    <property type="entry name" value="REX1-like_exo"/>
</dbReference>
<dbReference type="PANTHER" id="PTHR12801:SF157">
    <property type="entry name" value="SMALL RNA DEGRADING NUCLEASE 5"/>
    <property type="match status" value="1"/>
</dbReference>
<feature type="domain" description="Exonuclease" evidence="8">
    <location>
        <begin position="302"/>
        <end position="459"/>
    </location>
</feature>
<evidence type="ECO:0000256" key="1">
    <source>
        <dbReference type="ARBA" id="ARBA00004123"/>
    </source>
</evidence>
<accession>A0AAW1SJM9</accession>
<dbReference type="PANTHER" id="PTHR12801">
    <property type="entry name" value="RNA EXONUCLEASE REXO1 / RECO3 FAMILY MEMBER-RELATED"/>
    <property type="match status" value="1"/>
</dbReference>
<keyword evidence="6" id="KW-0539">Nucleus</keyword>
<dbReference type="InterPro" id="IPR012337">
    <property type="entry name" value="RNaseH-like_sf"/>
</dbReference>
<dbReference type="AlphaFoldDB" id="A0AAW1SJM9"/>
<dbReference type="Pfam" id="PF00929">
    <property type="entry name" value="RNase_T"/>
    <property type="match status" value="1"/>
</dbReference>
<protein>
    <recommendedName>
        <fullName evidence="8">Exonuclease domain-containing protein</fullName>
    </recommendedName>
</protein>
<dbReference type="CDD" id="cd06145">
    <property type="entry name" value="REX1_like"/>
    <property type="match status" value="1"/>
</dbReference>